<dbReference type="CDD" id="cd09917">
    <property type="entry name" value="F-box_SF"/>
    <property type="match status" value="1"/>
</dbReference>
<dbReference type="PANTHER" id="PTHR31672">
    <property type="entry name" value="BNACNNG10540D PROTEIN"/>
    <property type="match status" value="1"/>
</dbReference>
<keyword evidence="3" id="KW-1185">Reference proteome</keyword>
<feature type="domain" description="F-box" evidence="1">
    <location>
        <begin position="405"/>
        <end position="445"/>
    </location>
</feature>
<accession>A0A9R1AAS6</accession>
<protein>
    <recommendedName>
        <fullName evidence="1">F-box domain-containing protein</fullName>
    </recommendedName>
</protein>
<evidence type="ECO:0000259" key="1">
    <source>
        <dbReference type="SMART" id="SM00256"/>
    </source>
</evidence>
<dbReference type="OMA" id="MIASELW"/>
<organism evidence="2 3">
    <name type="scientific">Triticum turgidum subsp. durum</name>
    <name type="common">Durum wheat</name>
    <name type="synonym">Triticum durum</name>
    <dbReference type="NCBI Taxonomy" id="4567"/>
    <lineage>
        <taxon>Eukaryota</taxon>
        <taxon>Viridiplantae</taxon>
        <taxon>Streptophyta</taxon>
        <taxon>Embryophyta</taxon>
        <taxon>Tracheophyta</taxon>
        <taxon>Spermatophyta</taxon>
        <taxon>Magnoliopsida</taxon>
        <taxon>Liliopsida</taxon>
        <taxon>Poales</taxon>
        <taxon>Poaceae</taxon>
        <taxon>BOP clade</taxon>
        <taxon>Pooideae</taxon>
        <taxon>Triticodae</taxon>
        <taxon>Triticeae</taxon>
        <taxon>Triticinae</taxon>
        <taxon>Triticum</taxon>
    </lineage>
</organism>
<dbReference type="EMBL" id="LT934124">
    <property type="protein sequence ID" value="VAI92281.1"/>
    <property type="molecule type" value="Genomic_DNA"/>
</dbReference>
<dbReference type="InterPro" id="IPR050796">
    <property type="entry name" value="SCF_F-box_component"/>
</dbReference>
<proteinExistence type="predicted"/>
<dbReference type="PANTHER" id="PTHR31672:SF2">
    <property type="entry name" value="F-BOX DOMAIN-CONTAINING PROTEIN"/>
    <property type="match status" value="1"/>
</dbReference>
<dbReference type="Gramene" id="TRITD7Bv1G200190.1">
    <property type="protein sequence ID" value="TRITD7Bv1G200190.1"/>
    <property type="gene ID" value="TRITD7Bv1G200190"/>
</dbReference>
<sequence>MAPTPRCPVLPDEIMEDEIFARLPAKSVLACRCLSRAWAAALSSEDFTDLYHAIHGARPKIFRLQDSSNGDEEEDVPIAVTGDCFPHLITVFWDEDPSNRPMHPSLATTHCRGLVILEHVPTGIHFLCNPSTGQKRAIPEGRTTGCRRPRDVMERYASLGLGYDARARRHKVVRVYYRGRDGEGRPASVGCEVYVVNDGDGSTESWRPIPARPAGWVKQVKPSVFAQGHVYWLAHRTLGDRYEEIGMIIVSFPVCEETFATVPAPPGIQDEVLRKWRCLTELAGRLCLFSSYEHQYHVWLLRGHGPGTVWDLHCRIIEAGTAVNRVMRGIPLALMDNGRSILLTQTDFPKDIWAYTPSSGDIEKLIDLKSLVHRNNWLLEVAVYEESTARLGRLPHGDIVLASSLSTQAMSLVLQLLSERTLRRLMCVCRSWQNMIASELWCSEYTHAR</sequence>
<feature type="domain" description="F-box" evidence="1">
    <location>
        <begin position="10"/>
        <end position="51"/>
    </location>
</feature>
<dbReference type="NCBIfam" id="TIGR01640">
    <property type="entry name" value="F_box_assoc_1"/>
    <property type="match status" value="1"/>
</dbReference>
<evidence type="ECO:0000313" key="2">
    <source>
        <dbReference type="EMBL" id="VAI92281.1"/>
    </source>
</evidence>
<dbReference type="AlphaFoldDB" id="A0A9R1AAS6"/>
<name>A0A9R1AAS6_TRITD</name>
<gene>
    <name evidence="2" type="ORF">TRITD_7Bv1G200190</name>
</gene>
<dbReference type="InterPro" id="IPR017451">
    <property type="entry name" value="F-box-assoc_interact_dom"/>
</dbReference>
<dbReference type="InterPro" id="IPR013187">
    <property type="entry name" value="F-box-assoc_dom_typ3"/>
</dbReference>
<dbReference type="SMART" id="SM00256">
    <property type="entry name" value="FBOX"/>
    <property type="match status" value="2"/>
</dbReference>
<dbReference type="InterPro" id="IPR036047">
    <property type="entry name" value="F-box-like_dom_sf"/>
</dbReference>
<reference evidence="2 3" key="1">
    <citation type="submission" date="2017-09" db="EMBL/GenBank/DDBJ databases">
        <authorList>
            <consortium name="International Durum Wheat Genome Sequencing Consortium (IDWGSC)"/>
            <person name="Milanesi L."/>
        </authorList>
    </citation>
    <scope>NUCLEOTIDE SEQUENCE [LARGE SCALE GENOMIC DNA]</scope>
    <source>
        <strain evidence="3">cv. Svevo</strain>
    </source>
</reference>
<dbReference type="SUPFAM" id="SSF81383">
    <property type="entry name" value="F-box domain"/>
    <property type="match status" value="2"/>
</dbReference>
<evidence type="ECO:0000313" key="3">
    <source>
        <dbReference type="Proteomes" id="UP000324705"/>
    </source>
</evidence>
<dbReference type="Pfam" id="PF00646">
    <property type="entry name" value="F-box"/>
    <property type="match status" value="2"/>
</dbReference>
<dbReference type="Pfam" id="PF08268">
    <property type="entry name" value="FBA_3"/>
    <property type="match status" value="1"/>
</dbReference>
<dbReference type="InterPro" id="IPR001810">
    <property type="entry name" value="F-box_dom"/>
</dbReference>
<dbReference type="Proteomes" id="UP000324705">
    <property type="component" value="Chromosome 7B"/>
</dbReference>